<dbReference type="AlphaFoldDB" id="A0A202E669"/>
<reference evidence="3 4" key="1">
    <citation type="submission" date="2017-02" db="EMBL/GenBank/DDBJ databases">
        <title>Natronthermophilus aegyptiacus gen. nov.,sp. nov., an aerobic, extremely halophilic alkalithermophilic archaeon isolated from the athalassohaline Wadi An Natrun, Egypt.</title>
        <authorList>
            <person name="Zhao B."/>
        </authorList>
    </citation>
    <scope>NUCLEOTIDE SEQUENCE [LARGE SCALE GENOMIC DNA]</scope>
    <source>
        <strain evidence="3 4">CGMCC 1.3597</strain>
    </source>
</reference>
<evidence type="ECO:0000313" key="3">
    <source>
        <dbReference type="EMBL" id="OVE83420.1"/>
    </source>
</evidence>
<dbReference type="GO" id="GO:0000160">
    <property type="term" value="P:phosphorelay signal transduction system"/>
    <property type="evidence" value="ECO:0007669"/>
    <property type="project" value="InterPro"/>
</dbReference>
<accession>A0A202E669</accession>
<dbReference type="Gene3D" id="3.40.50.2300">
    <property type="match status" value="1"/>
</dbReference>
<dbReference type="InterPro" id="IPR052893">
    <property type="entry name" value="TCS_response_regulator"/>
</dbReference>
<evidence type="ECO:0000256" key="1">
    <source>
        <dbReference type="PROSITE-ProRule" id="PRU00169"/>
    </source>
</evidence>
<name>A0A202E669_9EURY</name>
<dbReference type="InterPro" id="IPR001789">
    <property type="entry name" value="Sig_transdc_resp-reg_receiver"/>
</dbReference>
<dbReference type="PANTHER" id="PTHR44520:SF2">
    <property type="entry name" value="RESPONSE REGULATOR RCP1"/>
    <property type="match status" value="1"/>
</dbReference>
<feature type="domain" description="Response regulatory" evidence="2">
    <location>
        <begin position="1"/>
        <end position="112"/>
    </location>
</feature>
<feature type="modified residue" description="4-aspartylphosphate" evidence="1">
    <location>
        <position position="45"/>
    </location>
</feature>
<dbReference type="SMART" id="SM00448">
    <property type="entry name" value="REC"/>
    <property type="match status" value="1"/>
</dbReference>
<dbReference type="PROSITE" id="PS50110">
    <property type="entry name" value="RESPONSE_REGULATORY"/>
    <property type="match status" value="1"/>
</dbReference>
<sequence>MIELVATQTGCVDTLERAHNVETALEILEVIEAGERDRPSVLLVDINLGDGSGITVVHRARATFSRTALPIVVFSGSDSETDVKQAYAAGANLYVVKPMRFREFRRRLVSACRFLAVTAARPQRHY</sequence>
<keyword evidence="4" id="KW-1185">Reference proteome</keyword>
<evidence type="ECO:0000313" key="4">
    <source>
        <dbReference type="Proteomes" id="UP000196084"/>
    </source>
</evidence>
<dbReference type="Pfam" id="PF00072">
    <property type="entry name" value="Response_reg"/>
    <property type="match status" value="1"/>
</dbReference>
<dbReference type="InterPro" id="IPR011006">
    <property type="entry name" value="CheY-like_superfamily"/>
</dbReference>
<organism evidence="3 4">
    <name type="scientific">Natronolimnobius baerhuensis</name>
    <dbReference type="NCBI Taxonomy" id="253108"/>
    <lineage>
        <taxon>Archaea</taxon>
        <taxon>Methanobacteriati</taxon>
        <taxon>Methanobacteriota</taxon>
        <taxon>Stenosarchaea group</taxon>
        <taxon>Halobacteria</taxon>
        <taxon>Halobacteriales</taxon>
        <taxon>Natrialbaceae</taxon>
        <taxon>Natronolimnobius</taxon>
    </lineage>
</organism>
<protein>
    <recommendedName>
        <fullName evidence="2">Response regulatory domain-containing protein</fullName>
    </recommendedName>
</protein>
<dbReference type="PANTHER" id="PTHR44520">
    <property type="entry name" value="RESPONSE REGULATOR RCP1-RELATED"/>
    <property type="match status" value="1"/>
</dbReference>
<dbReference type="Proteomes" id="UP000196084">
    <property type="component" value="Unassembled WGS sequence"/>
</dbReference>
<comment type="caution">
    <text evidence="3">The sequence shown here is derived from an EMBL/GenBank/DDBJ whole genome shotgun (WGS) entry which is preliminary data.</text>
</comment>
<keyword evidence="1" id="KW-0597">Phosphoprotein</keyword>
<gene>
    <name evidence="3" type="ORF">B2G88_13290</name>
</gene>
<proteinExistence type="predicted"/>
<dbReference type="SUPFAM" id="SSF52172">
    <property type="entry name" value="CheY-like"/>
    <property type="match status" value="1"/>
</dbReference>
<evidence type="ECO:0000259" key="2">
    <source>
        <dbReference type="PROSITE" id="PS50110"/>
    </source>
</evidence>
<dbReference type="EMBL" id="MWPH01000003">
    <property type="protein sequence ID" value="OVE83420.1"/>
    <property type="molecule type" value="Genomic_DNA"/>
</dbReference>